<dbReference type="GO" id="GO:0051082">
    <property type="term" value="F:unfolded protein binding"/>
    <property type="evidence" value="ECO:0007669"/>
    <property type="project" value="UniProtKB-UniRule"/>
</dbReference>
<dbReference type="NCBIfam" id="NF010869">
    <property type="entry name" value="PRK14276.1"/>
    <property type="match status" value="1"/>
</dbReference>
<comment type="similarity">
    <text evidence="9 11">Belongs to the DnaJ family.</text>
</comment>
<evidence type="ECO:0000256" key="10">
    <source>
        <dbReference type="ARBA" id="ARBA00067609"/>
    </source>
</evidence>
<keyword evidence="8 11" id="KW-0143">Chaperone</keyword>
<dbReference type="PROSITE" id="PS50076">
    <property type="entry name" value="DNAJ_2"/>
    <property type="match status" value="1"/>
</dbReference>
<dbReference type="Gene3D" id="1.10.287.110">
    <property type="entry name" value="DnaJ domain"/>
    <property type="match status" value="1"/>
</dbReference>
<dbReference type="GO" id="GO:0031072">
    <property type="term" value="F:heat shock protein binding"/>
    <property type="evidence" value="ECO:0007669"/>
    <property type="project" value="InterPro"/>
</dbReference>
<dbReference type="OrthoDB" id="9779889at2"/>
<dbReference type="KEGG" id="abom:D7I45_03000"/>
<feature type="repeat" description="CXXCXGXG motif" evidence="11">
    <location>
        <begin position="213"/>
        <end position="220"/>
    </location>
</feature>
<dbReference type="NCBIfam" id="TIGR02349">
    <property type="entry name" value="DnaJ_bact"/>
    <property type="match status" value="1"/>
</dbReference>
<evidence type="ECO:0000256" key="3">
    <source>
        <dbReference type="ARBA" id="ARBA00022723"/>
    </source>
</evidence>
<dbReference type="Proteomes" id="UP000272003">
    <property type="component" value="Chromosome"/>
</dbReference>
<dbReference type="InterPro" id="IPR012724">
    <property type="entry name" value="DnaJ"/>
</dbReference>
<feature type="domain" description="J" evidence="13">
    <location>
        <begin position="5"/>
        <end position="69"/>
    </location>
</feature>
<dbReference type="GO" id="GO:0005524">
    <property type="term" value="F:ATP binding"/>
    <property type="evidence" value="ECO:0007669"/>
    <property type="project" value="InterPro"/>
</dbReference>
<dbReference type="PROSITE" id="PS00636">
    <property type="entry name" value="DNAJ_1"/>
    <property type="match status" value="1"/>
</dbReference>
<dbReference type="PRINTS" id="PR00625">
    <property type="entry name" value="JDOMAIN"/>
</dbReference>
<evidence type="ECO:0000256" key="4">
    <source>
        <dbReference type="ARBA" id="ARBA00022737"/>
    </source>
</evidence>
<keyword evidence="1 11" id="KW-0963">Cytoplasm</keyword>
<comment type="cofactor">
    <cofactor evidence="11">
        <name>Zn(2+)</name>
        <dbReference type="ChEBI" id="CHEBI:29105"/>
    </cofactor>
    <text evidence="11">Binds 2 Zn(2+) ions per monomer.</text>
</comment>
<accession>A0A387AT28</accession>
<dbReference type="CDD" id="cd10719">
    <property type="entry name" value="DnaJ_zf"/>
    <property type="match status" value="1"/>
</dbReference>
<keyword evidence="16" id="KW-1185">Reference proteome</keyword>
<sequence length="386" mass="41375">MAEKDYYSILGISKDASQDDIKHAYRKMSKKYHPDINKAPGAEQKFKEINEAYEVLSDENKRRNYDQFGSADGPAGGGFGGGAGGFGGGAGGFSGFGGGGFDDIFSQFFGGGGGRAQRDPNAPQKGRDLQYQMTVNFEDAVSGKTTTIRYGRETQCDKCHGTGAKEGTQPQTCHQCNGSGYVTSVQNTPLGRMQTQHPCPTCGGTGKEIKEKCTKCGGSGHTNESHEVEVKIPAGIDDGQQMRLQGQGEAGKNGGPYGDLFIVFRVKPSKDFQRHGADLSYNQNISFTQATLGSTIKVKTVYGNVEMKVPAGTQSGTTFRLRGKGMPRLNSSSKGDELVTVNIVTPKGLNKQQKQALKAFAELSGEKDYKDGGFFDKLKDAMNGKK</sequence>
<dbReference type="InterPro" id="IPR018253">
    <property type="entry name" value="DnaJ_domain_CS"/>
</dbReference>
<evidence type="ECO:0000259" key="13">
    <source>
        <dbReference type="PROSITE" id="PS50076"/>
    </source>
</evidence>
<name>A0A387AT28_9LACO</name>
<dbReference type="Pfam" id="PF01556">
    <property type="entry name" value="DnaJ_C"/>
    <property type="match status" value="1"/>
</dbReference>
<dbReference type="Pfam" id="PF00684">
    <property type="entry name" value="DnaJ_CXXCXGXG"/>
    <property type="match status" value="1"/>
</dbReference>
<evidence type="ECO:0000256" key="8">
    <source>
        <dbReference type="ARBA" id="ARBA00023186"/>
    </source>
</evidence>
<keyword evidence="7 11" id="KW-0346">Stress response</keyword>
<dbReference type="InterPro" id="IPR001623">
    <property type="entry name" value="DnaJ_domain"/>
</dbReference>
<dbReference type="CDD" id="cd06257">
    <property type="entry name" value="DnaJ"/>
    <property type="match status" value="1"/>
</dbReference>
<evidence type="ECO:0000256" key="11">
    <source>
        <dbReference type="HAMAP-Rule" id="MF_01152"/>
    </source>
</evidence>
<dbReference type="GO" id="GO:0006260">
    <property type="term" value="P:DNA replication"/>
    <property type="evidence" value="ECO:0007669"/>
    <property type="project" value="UniProtKB-KW"/>
</dbReference>
<dbReference type="SUPFAM" id="SSF49493">
    <property type="entry name" value="HSP40/DnaJ peptide-binding domain"/>
    <property type="match status" value="2"/>
</dbReference>
<reference evidence="15 16" key="1">
    <citation type="submission" date="2018-09" db="EMBL/GenBank/DDBJ databases">
        <title>Genome sequencing of strain BHWM-4.</title>
        <authorList>
            <person name="Heo J."/>
            <person name="Kim S.-J."/>
            <person name="Kwon S.-W."/>
        </authorList>
    </citation>
    <scope>NUCLEOTIDE SEQUENCE [LARGE SCALE GENOMIC DNA]</scope>
    <source>
        <strain evidence="15 16">BHWM-4</strain>
    </source>
</reference>
<dbReference type="CDD" id="cd10747">
    <property type="entry name" value="DnaJ_C"/>
    <property type="match status" value="1"/>
</dbReference>
<evidence type="ECO:0000256" key="2">
    <source>
        <dbReference type="ARBA" id="ARBA00022705"/>
    </source>
</evidence>
<feature type="zinc finger region" description="CR-type" evidence="12">
    <location>
        <begin position="143"/>
        <end position="225"/>
    </location>
</feature>
<keyword evidence="2 11" id="KW-0235">DNA replication</keyword>
<dbReference type="NCBIfam" id="NF008035">
    <property type="entry name" value="PRK10767.1"/>
    <property type="match status" value="1"/>
</dbReference>
<keyword evidence="5 11" id="KW-0863">Zinc-finger</keyword>
<evidence type="ECO:0000256" key="6">
    <source>
        <dbReference type="ARBA" id="ARBA00022833"/>
    </source>
</evidence>
<dbReference type="SMART" id="SM00271">
    <property type="entry name" value="DnaJ"/>
    <property type="match status" value="1"/>
</dbReference>
<evidence type="ECO:0000256" key="5">
    <source>
        <dbReference type="ARBA" id="ARBA00022771"/>
    </source>
</evidence>
<feature type="binding site" evidence="11">
    <location>
        <position position="216"/>
    </location>
    <ligand>
        <name>Zn(2+)</name>
        <dbReference type="ChEBI" id="CHEBI:29105"/>
        <label>1</label>
    </ligand>
</feature>
<dbReference type="AlphaFoldDB" id="A0A387AT28"/>
<feature type="repeat" description="CXXCXGXG motif" evidence="11">
    <location>
        <begin position="173"/>
        <end position="180"/>
    </location>
</feature>
<comment type="function">
    <text evidence="11">Participates actively in the response to hyperosmotic and heat shock by preventing the aggregation of stress-denatured proteins and by disaggregating proteins, also in an autonomous, DnaK-independent fashion. Unfolded proteins bind initially to DnaJ; upon interaction with the DnaJ-bound protein, DnaK hydrolyzes its bound ATP, resulting in the formation of a stable complex. GrpE releases ADP from DnaK; ATP binding to DnaK triggers the release of the substrate protein, thus completing the reaction cycle. Several rounds of ATP-dependent interactions between DnaJ, DnaK and GrpE are required for fully efficient folding. Also involved, together with DnaK and GrpE, in the DNA replication of plasmids through activation of initiation proteins.</text>
</comment>
<dbReference type="GO" id="GO:0009408">
    <property type="term" value="P:response to heat"/>
    <property type="evidence" value="ECO:0007669"/>
    <property type="project" value="InterPro"/>
</dbReference>
<feature type="binding site" evidence="11">
    <location>
        <position position="213"/>
    </location>
    <ligand>
        <name>Zn(2+)</name>
        <dbReference type="ChEBI" id="CHEBI:29105"/>
        <label>1</label>
    </ligand>
</feature>
<dbReference type="GO" id="GO:0042026">
    <property type="term" value="P:protein refolding"/>
    <property type="evidence" value="ECO:0007669"/>
    <property type="project" value="TreeGrafter"/>
</dbReference>
<dbReference type="InterPro" id="IPR002939">
    <property type="entry name" value="DnaJ_C"/>
</dbReference>
<evidence type="ECO:0000256" key="1">
    <source>
        <dbReference type="ARBA" id="ARBA00022490"/>
    </source>
</evidence>
<dbReference type="GO" id="GO:0008270">
    <property type="term" value="F:zinc ion binding"/>
    <property type="evidence" value="ECO:0007669"/>
    <property type="project" value="UniProtKB-UniRule"/>
</dbReference>
<feature type="repeat" description="CXXCXGXG motif" evidence="11">
    <location>
        <begin position="156"/>
        <end position="163"/>
    </location>
</feature>
<feature type="repeat" description="CXXCXGXG motif" evidence="11">
    <location>
        <begin position="199"/>
        <end position="206"/>
    </location>
</feature>
<dbReference type="HAMAP" id="MF_01152">
    <property type="entry name" value="DnaJ"/>
    <property type="match status" value="1"/>
</dbReference>
<dbReference type="Gene3D" id="2.60.260.20">
    <property type="entry name" value="Urease metallochaperone UreE, N-terminal domain"/>
    <property type="match status" value="2"/>
</dbReference>
<keyword evidence="4 11" id="KW-0677">Repeat</keyword>
<gene>
    <name evidence="11 15" type="primary">dnaJ</name>
    <name evidence="15" type="ORF">D7I45_03000</name>
</gene>
<dbReference type="FunFam" id="2.60.260.20:FF:000005">
    <property type="entry name" value="Chaperone protein dnaJ 1, mitochondrial"/>
    <property type="match status" value="1"/>
</dbReference>
<comment type="subunit">
    <text evidence="11">Homodimer.</text>
</comment>
<dbReference type="FunFam" id="2.10.230.10:FF:000002">
    <property type="entry name" value="Molecular chaperone DnaJ"/>
    <property type="match status" value="1"/>
</dbReference>
<keyword evidence="6 11" id="KW-0862">Zinc</keyword>
<keyword evidence="3 11" id="KW-0479">Metal-binding</keyword>
<feature type="binding site" evidence="11">
    <location>
        <position position="156"/>
    </location>
    <ligand>
        <name>Zn(2+)</name>
        <dbReference type="ChEBI" id="CHEBI:29105"/>
        <label>1</label>
    </ligand>
</feature>
<proteinExistence type="inferred from homology"/>
<dbReference type="PANTHER" id="PTHR43096:SF48">
    <property type="entry name" value="CHAPERONE PROTEIN DNAJ"/>
    <property type="match status" value="1"/>
</dbReference>
<dbReference type="EMBL" id="CP032626">
    <property type="protein sequence ID" value="AYF92509.1"/>
    <property type="molecule type" value="Genomic_DNA"/>
</dbReference>
<feature type="binding site" evidence="11">
    <location>
        <position position="176"/>
    </location>
    <ligand>
        <name>Zn(2+)</name>
        <dbReference type="ChEBI" id="CHEBI:29105"/>
        <label>2</label>
    </ligand>
</feature>
<evidence type="ECO:0000313" key="15">
    <source>
        <dbReference type="EMBL" id="AYF92509.1"/>
    </source>
</evidence>
<dbReference type="PROSITE" id="PS51188">
    <property type="entry name" value="ZF_CR"/>
    <property type="match status" value="1"/>
</dbReference>
<evidence type="ECO:0000256" key="7">
    <source>
        <dbReference type="ARBA" id="ARBA00023016"/>
    </source>
</evidence>
<evidence type="ECO:0000256" key="9">
    <source>
        <dbReference type="ARBA" id="ARBA00061004"/>
    </source>
</evidence>
<comment type="domain">
    <text evidence="11">The J domain is necessary and sufficient to stimulate DnaK ATPase activity. Zinc center 1 plays an important role in the autonomous, DnaK-independent chaperone activity of DnaJ. Zinc center 2 is essential for interaction with DnaK and for DnaJ activity.</text>
</comment>
<feature type="binding site" evidence="11">
    <location>
        <position position="199"/>
    </location>
    <ligand>
        <name>Zn(2+)</name>
        <dbReference type="ChEBI" id="CHEBI:29105"/>
        <label>2</label>
    </ligand>
</feature>
<dbReference type="PANTHER" id="PTHR43096">
    <property type="entry name" value="DNAJ HOMOLOG 1, MITOCHONDRIAL-RELATED"/>
    <property type="match status" value="1"/>
</dbReference>
<dbReference type="InterPro" id="IPR008971">
    <property type="entry name" value="HSP40/DnaJ_pept-bd"/>
</dbReference>
<comment type="subcellular location">
    <subcellularLocation>
        <location evidence="11">Cytoplasm</location>
    </subcellularLocation>
</comment>
<feature type="binding site" evidence="11">
    <location>
        <position position="159"/>
    </location>
    <ligand>
        <name>Zn(2+)</name>
        <dbReference type="ChEBI" id="CHEBI:29105"/>
        <label>1</label>
    </ligand>
</feature>
<feature type="binding site" evidence="11">
    <location>
        <position position="202"/>
    </location>
    <ligand>
        <name>Zn(2+)</name>
        <dbReference type="ChEBI" id="CHEBI:29105"/>
        <label>2</label>
    </ligand>
</feature>
<evidence type="ECO:0000256" key="12">
    <source>
        <dbReference type="PROSITE-ProRule" id="PRU00546"/>
    </source>
</evidence>
<dbReference type="RefSeq" id="WP_120784277.1">
    <property type="nucleotide sequence ID" value="NZ_CP032626.1"/>
</dbReference>
<dbReference type="Gene3D" id="2.10.230.10">
    <property type="entry name" value="Heat shock protein DnaJ, cysteine-rich domain"/>
    <property type="match status" value="1"/>
</dbReference>
<protein>
    <recommendedName>
        <fullName evidence="10 11">Chaperone protein DnaJ</fullName>
    </recommendedName>
</protein>
<dbReference type="InterPro" id="IPR036410">
    <property type="entry name" value="HSP_DnaJ_Cys-rich_dom_sf"/>
</dbReference>
<organism evidence="15 16">
    <name type="scientific">Apilactobacillus bombintestini</name>
    <dbReference type="NCBI Taxonomy" id="2419772"/>
    <lineage>
        <taxon>Bacteria</taxon>
        <taxon>Bacillati</taxon>
        <taxon>Bacillota</taxon>
        <taxon>Bacilli</taxon>
        <taxon>Lactobacillales</taxon>
        <taxon>Lactobacillaceae</taxon>
        <taxon>Apilactobacillus</taxon>
    </lineage>
</organism>
<evidence type="ECO:0000313" key="16">
    <source>
        <dbReference type="Proteomes" id="UP000272003"/>
    </source>
</evidence>
<evidence type="ECO:0000259" key="14">
    <source>
        <dbReference type="PROSITE" id="PS51188"/>
    </source>
</evidence>
<feature type="domain" description="CR-type" evidence="14">
    <location>
        <begin position="143"/>
        <end position="225"/>
    </location>
</feature>
<feature type="binding site" evidence="11">
    <location>
        <position position="173"/>
    </location>
    <ligand>
        <name>Zn(2+)</name>
        <dbReference type="ChEBI" id="CHEBI:29105"/>
        <label>2</label>
    </ligand>
</feature>
<dbReference type="InterPro" id="IPR036869">
    <property type="entry name" value="J_dom_sf"/>
</dbReference>
<dbReference type="SUPFAM" id="SSF46565">
    <property type="entry name" value="Chaperone J-domain"/>
    <property type="match status" value="1"/>
</dbReference>
<dbReference type="SUPFAM" id="SSF57938">
    <property type="entry name" value="DnaJ/Hsp40 cysteine-rich domain"/>
    <property type="match status" value="1"/>
</dbReference>
<dbReference type="InterPro" id="IPR001305">
    <property type="entry name" value="HSP_DnaJ_Cys-rich_dom"/>
</dbReference>
<dbReference type="Pfam" id="PF00226">
    <property type="entry name" value="DnaJ"/>
    <property type="match status" value="1"/>
</dbReference>
<dbReference type="FunFam" id="1.10.287.110:FF:000031">
    <property type="entry name" value="Molecular chaperone DnaJ"/>
    <property type="match status" value="1"/>
</dbReference>
<dbReference type="GO" id="GO:0005737">
    <property type="term" value="C:cytoplasm"/>
    <property type="evidence" value="ECO:0007669"/>
    <property type="project" value="UniProtKB-SubCell"/>
</dbReference>